<dbReference type="Pfam" id="PF13692">
    <property type="entry name" value="Glyco_trans_1_4"/>
    <property type="match status" value="1"/>
</dbReference>
<dbReference type="PANTHER" id="PTHR12526:SF630">
    <property type="entry name" value="GLYCOSYLTRANSFERASE"/>
    <property type="match status" value="1"/>
</dbReference>
<protein>
    <submittedName>
        <fullName evidence="1">Glycosyltransferase family 1 protein</fullName>
    </submittedName>
</protein>
<dbReference type="PANTHER" id="PTHR12526">
    <property type="entry name" value="GLYCOSYLTRANSFERASE"/>
    <property type="match status" value="1"/>
</dbReference>
<dbReference type="Gene3D" id="3.40.50.2000">
    <property type="entry name" value="Glycogen Phosphorylase B"/>
    <property type="match status" value="1"/>
</dbReference>
<comment type="caution">
    <text evidence="1">The sequence shown here is derived from an EMBL/GenBank/DDBJ whole genome shotgun (WGS) entry which is preliminary data.</text>
</comment>
<dbReference type="GO" id="GO:0016740">
    <property type="term" value="F:transferase activity"/>
    <property type="evidence" value="ECO:0007669"/>
    <property type="project" value="UniProtKB-KW"/>
</dbReference>
<dbReference type="AlphaFoldDB" id="A0A4Q0XEG3"/>
<reference evidence="1 2" key="1">
    <citation type="submission" date="2019-01" db="EMBL/GenBank/DDBJ databases">
        <title>Genome sequence of the Antarctic species Gelidibacter gilvus ACAM 158(T).</title>
        <authorList>
            <person name="Bowman J.P."/>
        </authorList>
    </citation>
    <scope>NUCLEOTIDE SEQUENCE [LARGE SCALE GENOMIC DNA]</scope>
    <source>
        <strain evidence="1 2">IC158</strain>
    </source>
</reference>
<dbReference type="EMBL" id="SDDZ01000019">
    <property type="protein sequence ID" value="RXJ44372.1"/>
    <property type="molecule type" value="Genomic_DNA"/>
</dbReference>
<evidence type="ECO:0000313" key="1">
    <source>
        <dbReference type="EMBL" id="RXJ44372.1"/>
    </source>
</evidence>
<proteinExistence type="predicted"/>
<evidence type="ECO:0000313" key="2">
    <source>
        <dbReference type="Proteomes" id="UP000289792"/>
    </source>
</evidence>
<dbReference type="SUPFAM" id="SSF53756">
    <property type="entry name" value="UDP-Glycosyltransferase/glycogen phosphorylase"/>
    <property type="match status" value="1"/>
</dbReference>
<keyword evidence="1" id="KW-0808">Transferase</keyword>
<gene>
    <name evidence="1" type="ORF">ESZ48_18405</name>
</gene>
<name>A0A4Q0XEG3_9FLAO</name>
<organism evidence="1 2">
    <name type="scientific">Gelidibacter gilvus</name>
    <dbReference type="NCBI Taxonomy" id="59602"/>
    <lineage>
        <taxon>Bacteria</taxon>
        <taxon>Pseudomonadati</taxon>
        <taxon>Bacteroidota</taxon>
        <taxon>Flavobacteriia</taxon>
        <taxon>Flavobacteriales</taxon>
        <taxon>Flavobacteriaceae</taxon>
        <taxon>Gelidibacter</taxon>
    </lineage>
</organism>
<dbReference type="Proteomes" id="UP000289792">
    <property type="component" value="Unassembled WGS sequence"/>
</dbReference>
<dbReference type="OrthoDB" id="9816564at2"/>
<keyword evidence="2" id="KW-1185">Reference proteome</keyword>
<accession>A0A4Q0XEG3</accession>
<dbReference type="RefSeq" id="WP_129018972.1">
    <property type="nucleotide sequence ID" value="NZ_SDDZ01000019.1"/>
</dbReference>
<sequence>MDKKIKVKDNATVKESFNSKLNYDMIIFCHLRWDFVYQRPQHIISRMSEDYKILVVEEPIHNDGNSAYDLHEINPNLSILKPKVKSIVDIKNVLDLLNIHHIDIAWFYSPAFVDLLPYLKTNTIIYDCMDELSQFKGASMELRAQEKLLIQEADLVFTGGKSLYEAKAKLSADAHCFPSSVDVPHFKKANGLITIPEDIKNISNPIVGYIGVIDERINLPLVEKTAELMPQVSFVMIGPLAKIRDEDLPRASNIYYLGMKQYKELPGYLKAFDIAMMPFALNESTEFISPTKTLEYMAADKPIISTAIKDVVRDYSEALDVISNAEEFSAAISRLLQAESTHDSERYQSILNKTSWDTTVRKMKQLINVKSI</sequence>